<accession>A0A2X2K1R5</accession>
<feature type="domain" description="Chorismate-utilising enzyme C-terminal" evidence="1">
    <location>
        <begin position="117"/>
        <end position="223"/>
    </location>
</feature>
<dbReference type="PANTHER" id="PTHR11236">
    <property type="entry name" value="AMINOBENZOATE/ANTHRANILATE SYNTHASE"/>
    <property type="match status" value="1"/>
</dbReference>
<dbReference type="Proteomes" id="UP000249913">
    <property type="component" value="Unassembled WGS sequence"/>
</dbReference>
<dbReference type="EMBL" id="UAUX01000016">
    <property type="protein sequence ID" value="SQA00197.1"/>
    <property type="molecule type" value="Genomic_DNA"/>
</dbReference>
<sequence length="235" mass="27629">MRIEYNYRYYLTENEYKQYHIQLKGFIKKYVATKLADVGEVIHFAQAQQRQGRYVSLYLSYEAAKYFNHVMCTHSLAKDDIYAVAYSFENAESINSTYEHQTTYVSKHHFSFVESSEVMMTNIKRVQQAIVEGETYQVNYTARLTDNIYYPISTLYERLTQFSNGNYTALLQTDEIQVASISPELFFQKGQFNNVDNVIISKPMKGTMPRGKTEAEDQQYYKHCKLLRKIVQKMS</sequence>
<dbReference type="Pfam" id="PF00425">
    <property type="entry name" value="Chorismate_bind"/>
    <property type="match status" value="1"/>
</dbReference>
<reference evidence="2 3" key="1">
    <citation type="submission" date="2018-06" db="EMBL/GenBank/DDBJ databases">
        <authorList>
            <consortium name="Pathogen Informatics"/>
            <person name="Doyle S."/>
        </authorList>
    </citation>
    <scope>NUCLEOTIDE SEQUENCE [LARGE SCALE GENOMIC DNA]</scope>
    <source>
        <strain evidence="2 3">NCTC7878</strain>
    </source>
</reference>
<dbReference type="InterPro" id="IPR019999">
    <property type="entry name" value="Anth_synth_I-like"/>
</dbReference>
<organism evidence="2 3">
    <name type="scientific">Staphylococcus aureus</name>
    <dbReference type="NCBI Taxonomy" id="1280"/>
    <lineage>
        <taxon>Bacteria</taxon>
        <taxon>Bacillati</taxon>
        <taxon>Bacillota</taxon>
        <taxon>Bacilli</taxon>
        <taxon>Bacillales</taxon>
        <taxon>Staphylococcaceae</taxon>
        <taxon>Staphylococcus</taxon>
    </lineage>
</organism>
<evidence type="ECO:0000313" key="2">
    <source>
        <dbReference type="EMBL" id="SQA00197.1"/>
    </source>
</evidence>
<evidence type="ECO:0000313" key="3">
    <source>
        <dbReference type="Proteomes" id="UP000249913"/>
    </source>
</evidence>
<dbReference type="SUPFAM" id="SSF56322">
    <property type="entry name" value="ADC synthase"/>
    <property type="match status" value="1"/>
</dbReference>
<keyword evidence="2" id="KW-0032">Aminotransferase</keyword>
<dbReference type="PANTHER" id="PTHR11236:SF50">
    <property type="entry name" value="AMINODEOXYCHORISMATE SYNTHASE COMPONENT 1"/>
    <property type="match status" value="1"/>
</dbReference>
<dbReference type="AlphaFoldDB" id="A0A2X2K1R5"/>
<evidence type="ECO:0000259" key="1">
    <source>
        <dbReference type="Pfam" id="PF00425"/>
    </source>
</evidence>
<dbReference type="GO" id="GO:0046820">
    <property type="term" value="F:4-amino-4-deoxychorismate synthase activity"/>
    <property type="evidence" value="ECO:0007669"/>
    <property type="project" value="UniProtKB-EC"/>
</dbReference>
<dbReference type="Gene3D" id="3.60.120.10">
    <property type="entry name" value="Anthranilate synthase"/>
    <property type="match status" value="1"/>
</dbReference>
<proteinExistence type="predicted"/>
<protein>
    <submittedName>
        <fullName evidence="2">Para-aminobenzoate synthetase component I</fullName>
        <ecNumber evidence="2">2.6.1.85</ecNumber>
    </submittedName>
</protein>
<dbReference type="GO" id="GO:0000162">
    <property type="term" value="P:L-tryptophan biosynthetic process"/>
    <property type="evidence" value="ECO:0007669"/>
    <property type="project" value="TreeGrafter"/>
</dbReference>
<gene>
    <name evidence="2" type="primary">pabB_1</name>
    <name evidence="2" type="ORF">NCTC7878_03356</name>
</gene>
<name>A0A2X2K1R5_STAAU</name>
<dbReference type="InterPro" id="IPR005801">
    <property type="entry name" value="ADC_synthase"/>
</dbReference>
<dbReference type="InterPro" id="IPR015890">
    <property type="entry name" value="Chorismate_C"/>
</dbReference>
<dbReference type="EC" id="2.6.1.85" evidence="2"/>
<keyword evidence="2" id="KW-0808">Transferase</keyword>